<dbReference type="Pfam" id="PF24809">
    <property type="entry name" value="DUF7708"/>
    <property type="match status" value="1"/>
</dbReference>
<feature type="compositionally biased region" description="Polar residues" evidence="1">
    <location>
        <begin position="1"/>
        <end position="11"/>
    </location>
</feature>
<accession>A0A9P5GZK0</accession>
<dbReference type="AlphaFoldDB" id="A0A9P5GZK0"/>
<protein>
    <recommendedName>
        <fullName evidence="2">DUF7708 domain-containing protein</fullName>
    </recommendedName>
</protein>
<keyword evidence="4" id="KW-1185">Reference proteome</keyword>
<proteinExistence type="predicted"/>
<evidence type="ECO:0000259" key="2">
    <source>
        <dbReference type="Pfam" id="PF24809"/>
    </source>
</evidence>
<evidence type="ECO:0000313" key="3">
    <source>
        <dbReference type="EMBL" id="KAF7540798.1"/>
    </source>
</evidence>
<reference evidence="3" key="1">
    <citation type="submission" date="2020-03" db="EMBL/GenBank/DDBJ databases">
        <title>Draft Genome Sequence of Cylindrodendrum hubeiense.</title>
        <authorList>
            <person name="Buettner E."/>
            <person name="Kellner H."/>
        </authorList>
    </citation>
    <scope>NUCLEOTIDE SEQUENCE</scope>
    <source>
        <strain evidence="3">IHI 201604</strain>
    </source>
</reference>
<name>A0A9P5GZK0_9HYPO</name>
<dbReference type="EMBL" id="JAANBB010000513">
    <property type="protein sequence ID" value="KAF7540798.1"/>
    <property type="molecule type" value="Genomic_DNA"/>
</dbReference>
<feature type="domain" description="DUF7708" evidence="2">
    <location>
        <begin position="77"/>
        <end position="116"/>
    </location>
</feature>
<gene>
    <name evidence="3" type="ORF">G7Z17_g12106</name>
</gene>
<dbReference type="Proteomes" id="UP000722485">
    <property type="component" value="Unassembled WGS sequence"/>
</dbReference>
<dbReference type="OrthoDB" id="7464126at2759"/>
<evidence type="ECO:0000313" key="4">
    <source>
        <dbReference type="Proteomes" id="UP000722485"/>
    </source>
</evidence>
<organism evidence="3 4">
    <name type="scientific">Cylindrodendrum hubeiense</name>
    <dbReference type="NCBI Taxonomy" id="595255"/>
    <lineage>
        <taxon>Eukaryota</taxon>
        <taxon>Fungi</taxon>
        <taxon>Dikarya</taxon>
        <taxon>Ascomycota</taxon>
        <taxon>Pezizomycotina</taxon>
        <taxon>Sordariomycetes</taxon>
        <taxon>Hypocreomycetidae</taxon>
        <taxon>Hypocreales</taxon>
        <taxon>Nectriaceae</taxon>
        <taxon>Cylindrodendrum</taxon>
    </lineage>
</organism>
<comment type="caution">
    <text evidence="3">The sequence shown here is derived from an EMBL/GenBank/DDBJ whole genome shotgun (WGS) entry which is preliminary data.</text>
</comment>
<evidence type="ECO:0000256" key="1">
    <source>
        <dbReference type="SAM" id="MobiDB-lite"/>
    </source>
</evidence>
<feature type="region of interest" description="Disordered" evidence="1">
    <location>
        <begin position="1"/>
        <end position="20"/>
    </location>
</feature>
<dbReference type="InterPro" id="IPR056125">
    <property type="entry name" value="DUF7708"/>
</dbReference>
<sequence length="126" mass="13663">MALVASPSSTKARMDAAKPEDSLENAIRSFESVLTDDERTRLRYIKAIPNADAAMTFTAQLDESNRSRKGRSIASRLHDFLQSVREFSAVVDTFVSSHPETAALVWGSVKLTVLVSTKSGACSTIA</sequence>